<dbReference type="RefSeq" id="WP_326568085.1">
    <property type="nucleotide sequence ID" value="NZ_CP142149.1"/>
</dbReference>
<reference evidence="5 6" key="1">
    <citation type="journal article" date="2015" name="Int. J. Syst. Evol. Microbiol.">
        <title>Amycolatopsis rhabdoformis sp. nov., an actinomycete isolated from a tropical forest soil.</title>
        <authorList>
            <person name="Souza W.R."/>
            <person name="Silva R.E."/>
            <person name="Goodfellow M."/>
            <person name="Busarakam K."/>
            <person name="Figueiro F.S."/>
            <person name="Ferreira D."/>
            <person name="Rodrigues-Filho E."/>
            <person name="Moraes L.A.B."/>
            <person name="Zucchi T.D."/>
        </authorList>
    </citation>
    <scope>NUCLEOTIDE SEQUENCE [LARGE SCALE GENOMIC DNA]</scope>
    <source>
        <strain evidence="5 6">NCIMB 14900</strain>
    </source>
</reference>
<name>A0ABZ1I3V8_9PSEU</name>
<evidence type="ECO:0008006" key="7">
    <source>
        <dbReference type="Google" id="ProtNLM"/>
    </source>
</evidence>
<proteinExistence type="predicted"/>
<evidence type="ECO:0000256" key="1">
    <source>
        <dbReference type="ARBA" id="ARBA00004370"/>
    </source>
</evidence>
<accession>A0ABZ1I3V8</accession>
<dbReference type="Proteomes" id="UP001330812">
    <property type="component" value="Chromosome"/>
</dbReference>
<keyword evidence="2 4" id="KW-0472">Membrane</keyword>
<organism evidence="5 6">
    <name type="scientific">Amycolatopsis rhabdoformis</name>
    <dbReference type="NCBI Taxonomy" id="1448059"/>
    <lineage>
        <taxon>Bacteria</taxon>
        <taxon>Bacillati</taxon>
        <taxon>Actinomycetota</taxon>
        <taxon>Actinomycetes</taxon>
        <taxon>Pseudonocardiales</taxon>
        <taxon>Pseudonocardiaceae</taxon>
        <taxon>Amycolatopsis</taxon>
    </lineage>
</organism>
<gene>
    <name evidence="5" type="ORF">VSH64_40840</name>
</gene>
<dbReference type="EMBL" id="CP142149">
    <property type="protein sequence ID" value="WSE29098.1"/>
    <property type="molecule type" value="Genomic_DNA"/>
</dbReference>
<comment type="subcellular location">
    <subcellularLocation>
        <location evidence="1">Membrane</location>
    </subcellularLocation>
</comment>
<feature type="transmembrane region" description="Helical" evidence="4">
    <location>
        <begin position="45"/>
        <end position="71"/>
    </location>
</feature>
<feature type="compositionally biased region" description="Low complexity" evidence="3">
    <location>
        <begin position="13"/>
        <end position="35"/>
    </location>
</feature>
<evidence type="ECO:0000256" key="4">
    <source>
        <dbReference type="SAM" id="Phobius"/>
    </source>
</evidence>
<evidence type="ECO:0000256" key="3">
    <source>
        <dbReference type="SAM" id="MobiDB-lite"/>
    </source>
</evidence>
<keyword evidence="4" id="KW-0812">Transmembrane</keyword>
<dbReference type="PANTHER" id="PTHR37042:SF4">
    <property type="entry name" value="OUTER MEMBRANE PROTEIN RV1973"/>
    <property type="match status" value="1"/>
</dbReference>
<evidence type="ECO:0000313" key="5">
    <source>
        <dbReference type="EMBL" id="WSE29098.1"/>
    </source>
</evidence>
<keyword evidence="4" id="KW-1133">Transmembrane helix</keyword>
<evidence type="ECO:0000256" key="2">
    <source>
        <dbReference type="ARBA" id="ARBA00023136"/>
    </source>
</evidence>
<dbReference type="PANTHER" id="PTHR37042">
    <property type="entry name" value="OUTER MEMBRANE PROTEIN RV1973"/>
    <property type="match status" value="1"/>
</dbReference>
<keyword evidence="6" id="KW-1185">Reference proteome</keyword>
<protein>
    <recommendedName>
        <fullName evidence="7">Mce-associated membrane protein</fullName>
    </recommendedName>
</protein>
<evidence type="ECO:0000313" key="6">
    <source>
        <dbReference type="Proteomes" id="UP001330812"/>
    </source>
</evidence>
<feature type="region of interest" description="Disordered" evidence="3">
    <location>
        <begin position="1"/>
        <end position="38"/>
    </location>
</feature>
<sequence length="210" mass="21933">MSSEQAAAEEEVTSTSPEPDASASAAEATSAAAPAKRGLPGSPRVWLFGAGGFALAAFVVAVVFGIMWWVAGTGDNAALAQSRDDVVKAGANAVKAYTEVDYEHLDDVFNRQKSVSDSDMAKQIDQLKPTYGKALTDAKTKVTTTVQDIAVEELDDHEGKASFLAAITTNVTQGAQTSAKALRLEVSMTRVGNDWKLSGIDNVPLVAAGQ</sequence>